<accession>A0A1U7WUK3</accession>
<organism evidence="2 3">
    <name type="scientific">Nicotiana sylvestris</name>
    <name type="common">Wood tobacco</name>
    <name type="synonym">South American tobacco</name>
    <dbReference type="NCBI Taxonomy" id="4096"/>
    <lineage>
        <taxon>Eukaryota</taxon>
        <taxon>Viridiplantae</taxon>
        <taxon>Streptophyta</taxon>
        <taxon>Embryophyta</taxon>
        <taxon>Tracheophyta</taxon>
        <taxon>Spermatophyta</taxon>
        <taxon>Magnoliopsida</taxon>
        <taxon>eudicotyledons</taxon>
        <taxon>Gunneridae</taxon>
        <taxon>Pentapetalae</taxon>
        <taxon>asterids</taxon>
        <taxon>lamiids</taxon>
        <taxon>Solanales</taxon>
        <taxon>Solanaceae</taxon>
        <taxon>Nicotianoideae</taxon>
        <taxon>Nicotianeae</taxon>
        <taxon>Nicotiana</taxon>
    </lineage>
</organism>
<proteinExistence type="predicted"/>
<protein>
    <submittedName>
        <fullName evidence="3">Uncharacterized protein LOC104232161</fullName>
    </submittedName>
</protein>
<dbReference type="InterPro" id="IPR001584">
    <property type="entry name" value="Integrase_cat-core"/>
</dbReference>
<evidence type="ECO:0000313" key="2">
    <source>
        <dbReference type="Proteomes" id="UP000189701"/>
    </source>
</evidence>
<dbReference type="PANTHER" id="PTHR42648">
    <property type="entry name" value="TRANSPOSASE, PUTATIVE-RELATED"/>
    <property type="match status" value="1"/>
</dbReference>
<reference evidence="3" key="2">
    <citation type="submission" date="2025-08" db="UniProtKB">
        <authorList>
            <consortium name="RefSeq"/>
        </authorList>
    </citation>
    <scope>IDENTIFICATION</scope>
    <source>
        <tissue evidence="3">Leaf</tissue>
    </source>
</reference>
<dbReference type="InterPro" id="IPR036397">
    <property type="entry name" value="RNaseH_sf"/>
</dbReference>
<gene>
    <name evidence="3" type="primary">LOC104232161</name>
</gene>
<dbReference type="PROSITE" id="PS50994">
    <property type="entry name" value="INTEGRASE"/>
    <property type="match status" value="1"/>
</dbReference>
<dbReference type="Gene3D" id="3.30.420.10">
    <property type="entry name" value="Ribonuclease H-like superfamily/Ribonuclease H"/>
    <property type="match status" value="1"/>
</dbReference>
<dbReference type="GO" id="GO:0015074">
    <property type="term" value="P:DNA integration"/>
    <property type="evidence" value="ECO:0007669"/>
    <property type="project" value="InterPro"/>
</dbReference>
<sequence>MNIRARHGAIYFITFIDDFTRYGYVYLISHKSEALSCFVKFMNLVENQLDRKIKALRTDRGREYLSDEFKQLCDEKGIQRQLTIPYTPQQNGVAERQNRTLLEMVRSMMAQAKLPIIYWGDALLTAAFGYVFIGEQDSGKVTELESRDVIFLENDFPKQGEIGHDLSLYETTDHIASAVNTQIILDESHSDDNGYVPITTNTPSELSDFDIACPSGSNLPIDRSIYQSQPRRMSRQNIPRRRFEIEGEAFIVTPQDEEETRNVNEALTCNGR</sequence>
<dbReference type="AlphaFoldDB" id="A0A1U7WUK3"/>
<reference evidence="2" key="1">
    <citation type="journal article" date="2013" name="Genome Biol.">
        <title>Reference genomes and transcriptomes of Nicotiana sylvestris and Nicotiana tomentosiformis.</title>
        <authorList>
            <person name="Sierro N."/>
            <person name="Battey J.N."/>
            <person name="Ouadi S."/>
            <person name="Bovet L."/>
            <person name="Goepfert S."/>
            <person name="Bakaher N."/>
            <person name="Peitsch M.C."/>
            <person name="Ivanov N.V."/>
        </authorList>
    </citation>
    <scope>NUCLEOTIDE SEQUENCE [LARGE SCALE GENOMIC DNA]</scope>
</reference>
<feature type="domain" description="Integrase catalytic" evidence="1">
    <location>
        <begin position="1"/>
        <end position="151"/>
    </location>
</feature>
<dbReference type="RefSeq" id="XP_009783587.1">
    <property type="nucleotide sequence ID" value="XM_009785285.1"/>
</dbReference>
<dbReference type="GO" id="GO:0003676">
    <property type="term" value="F:nucleic acid binding"/>
    <property type="evidence" value="ECO:0007669"/>
    <property type="project" value="InterPro"/>
</dbReference>
<dbReference type="Proteomes" id="UP000189701">
    <property type="component" value="Unplaced"/>
</dbReference>
<keyword evidence="2" id="KW-1185">Reference proteome</keyword>
<dbReference type="InterPro" id="IPR012337">
    <property type="entry name" value="RNaseH-like_sf"/>
</dbReference>
<dbReference type="PANTHER" id="PTHR42648:SF27">
    <property type="entry name" value="RNA-DIRECTED DNA POLYMERASE"/>
    <property type="match status" value="1"/>
</dbReference>
<dbReference type="eggNOG" id="KOG0017">
    <property type="taxonomic scope" value="Eukaryota"/>
</dbReference>
<dbReference type="InterPro" id="IPR039537">
    <property type="entry name" value="Retrotran_Ty1/copia-like"/>
</dbReference>
<evidence type="ECO:0000259" key="1">
    <source>
        <dbReference type="PROSITE" id="PS50994"/>
    </source>
</evidence>
<dbReference type="Pfam" id="PF00665">
    <property type="entry name" value="rve"/>
    <property type="match status" value="1"/>
</dbReference>
<dbReference type="STRING" id="4096.A0A1U7WUK3"/>
<name>A0A1U7WUK3_NICSY</name>
<evidence type="ECO:0000313" key="3">
    <source>
        <dbReference type="RefSeq" id="XP_009783587.1"/>
    </source>
</evidence>
<dbReference type="SUPFAM" id="SSF53098">
    <property type="entry name" value="Ribonuclease H-like"/>
    <property type="match status" value="1"/>
</dbReference>